<dbReference type="InterPro" id="IPR050090">
    <property type="entry name" value="Tyrosine_recombinase_XerCD"/>
</dbReference>
<keyword evidence="9" id="KW-1185">Reference proteome</keyword>
<organism evidence="8 9">
    <name type="scientific">Legionella drozanskii LLAP-1</name>
    <dbReference type="NCBI Taxonomy" id="1212489"/>
    <lineage>
        <taxon>Bacteria</taxon>
        <taxon>Pseudomonadati</taxon>
        <taxon>Pseudomonadota</taxon>
        <taxon>Gammaproteobacteria</taxon>
        <taxon>Legionellales</taxon>
        <taxon>Legionellaceae</taxon>
        <taxon>Legionella</taxon>
    </lineage>
</organism>
<dbReference type="EMBL" id="LNXY01000011">
    <property type="protein sequence ID" value="KTC89116.1"/>
    <property type="molecule type" value="Genomic_DNA"/>
</dbReference>
<proteinExistence type="inferred from homology"/>
<accession>A0A0W0T0T0</accession>
<feature type="domain" description="Tyr recombinase" evidence="6">
    <location>
        <begin position="153"/>
        <end position="344"/>
    </location>
</feature>
<dbReference type="GO" id="GO:0006310">
    <property type="term" value="P:DNA recombination"/>
    <property type="evidence" value="ECO:0007669"/>
    <property type="project" value="UniProtKB-KW"/>
</dbReference>
<dbReference type="PANTHER" id="PTHR30349:SF41">
    <property type="entry name" value="INTEGRASE_RECOMBINASE PROTEIN MJ0367-RELATED"/>
    <property type="match status" value="1"/>
</dbReference>
<keyword evidence="3 5" id="KW-0238">DNA-binding</keyword>
<evidence type="ECO:0000256" key="3">
    <source>
        <dbReference type="ARBA" id="ARBA00023125"/>
    </source>
</evidence>
<dbReference type="PATRIC" id="fig|1212489.4.peg.807"/>
<dbReference type="PANTHER" id="PTHR30349">
    <property type="entry name" value="PHAGE INTEGRASE-RELATED"/>
    <property type="match status" value="1"/>
</dbReference>
<dbReference type="SUPFAM" id="SSF56349">
    <property type="entry name" value="DNA breaking-rejoining enzymes"/>
    <property type="match status" value="1"/>
</dbReference>
<reference evidence="8 9" key="1">
    <citation type="submission" date="2015-11" db="EMBL/GenBank/DDBJ databases">
        <title>Genomic analysis of 38 Legionella species identifies large and diverse effector repertoires.</title>
        <authorList>
            <person name="Burstein D."/>
            <person name="Amaro F."/>
            <person name="Zusman T."/>
            <person name="Lifshitz Z."/>
            <person name="Cohen O."/>
            <person name="Gilbert J.A."/>
            <person name="Pupko T."/>
            <person name="Shuman H.A."/>
            <person name="Segal G."/>
        </authorList>
    </citation>
    <scope>NUCLEOTIDE SEQUENCE [LARGE SCALE GENOMIC DNA]</scope>
    <source>
        <strain evidence="8 9">ATCC 700990</strain>
    </source>
</reference>
<gene>
    <name evidence="8" type="ORF">Ldro_0774</name>
</gene>
<evidence type="ECO:0000256" key="1">
    <source>
        <dbReference type="ARBA" id="ARBA00008857"/>
    </source>
</evidence>
<dbReference type="PROSITE" id="PS51900">
    <property type="entry name" value="CB"/>
    <property type="match status" value="1"/>
</dbReference>
<feature type="domain" description="Core-binding (CB)" evidence="7">
    <location>
        <begin position="39"/>
        <end position="131"/>
    </location>
</feature>
<comment type="caution">
    <text evidence="8">The sequence shown here is derived from an EMBL/GenBank/DDBJ whole genome shotgun (WGS) entry which is preliminary data.</text>
</comment>
<evidence type="ECO:0000259" key="6">
    <source>
        <dbReference type="PROSITE" id="PS51898"/>
    </source>
</evidence>
<dbReference type="CDD" id="cd00397">
    <property type="entry name" value="DNA_BRE_C"/>
    <property type="match status" value="1"/>
</dbReference>
<evidence type="ECO:0000259" key="7">
    <source>
        <dbReference type="PROSITE" id="PS51900"/>
    </source>
</evidence>
<dbReference type="InterPro" id="IPR011010">
    <property type="entry name" value="DNA_brk_join_enz"/>
</dbReference>
<dbReference type="STRING" id="1212489.Ldro_0774"/>
<evidence type="ECO:0000313" key="9">
    <source>
        <dbReference type="Proteomes" id="UP000054736"/>
    </source>
</evidence>
<protein>
    <submittedName>
        <fullName evidence="8">Integrase</fullName>
    </submittedName>
</protein>
<evidence type="ECO:0000313" key="8">
    <source>
        <dbReference type="EMBL" id="KTC89116.1"/>
    </source>
</evidence>
<dbReference type="InterPro" id="IPR013762">
    <property type="entry name" value="Integrase-like_cat_sf"/>
</dbReference>
<comment type="similarity">
    <text evidence="1">Belongs to the 'phage' integrase family.</text>
</comment>
<dbReference type="InterPro" id="IPR010998">
    <property type="entry name" value="Integrase_recombinase_N"/>
</dbReference>
<dbReference type="InterPro" id="IPR044068">
    <property type="entry name" value="CB"/>
</dbReference>
<name>A0A0W0T0T0_9GAMM</name>
<dbReference type="PROSITE" id="PS51898">
    <property type="entry name" value="TYR_RECOMBINASE"/>
    <property type="match status" value="1"/>
</dbReference>
<dbReference type="Pfam" id="PF00589">
    <property type="entry name" value="Phage_integrase"/>
    <property type="match status" value="1"/>
</dbReference>
<dbReference type="AlphaFoldDB" id="A0A0W0T0T0"/>
<evidence type="ECO:0000256" key="2">
    <source>
        <dbReference type="ARBA" id="ARBA00022908"/>
    </source>
</evidence>
<sequence length="349" mass="40918">MRENQKRDPMNFLDDQNPKNRKFVIDKIFHPLDVHFDTNSLSAWLSYYYSVHVKGAPEKTEQAKMKDLSKFIHFFQNEVGHDLVDSWTPAVSKHFQKNLCKTISEKTGKPYKATSINRTMATIRHVGRWLHQQRPLLAGDPLAQVKDLQTDAPDWNGLTSRQLMRLKSACEQRIKSCTRKNQNPLMEMALFYVLLGTGLRESEVVTLNVGQYRQKGLCEVLRHKSKRISQKIPLPQESRGYLDQYLERREAQEDEPLFITRYGTRLQTLDVYRICQRVLKQALAFLPDHEKFEFTPHKLRHTFLKKVTDKHGVHFAQEISGNVSIKEIFRYAKPSQEEMQTTIEELFEI</sequence>
<dbReference type="GO" id="GO:0003677">
    <property type="term" value="F:DNA binding"/>
    <property type="evidence" value="ECO:0007669"/>
    <property type="project" value="UniProtKB-UniRule"/>
</dbReference>
<keyword evidence="4" id="KW-0233">DNA recombination</keyword>
<evidence type="ECO:0000256" key="4">
    <source>
        <dbReference type="ARBA" id="ARBA00023172"/>
    </source>
</evidence>
<dbReference type="Proteomes" id="UP000054736">
    <property type="component" value="Unassembled WGS sequence"/>
</dbReference>
<dbReference type="InterPro" id="IPR002104">
    <property type="entry name" value="Integrase_catalytic"/>
</dbReference>
<dbReference type="GO" id="GO:0015074">
    <property type="term" value="P:DNA integration"/>
    <property type="evidence" value="ECO:0007669"/>
    <property type="project" value="UniProtKB-KW"/>
</dbReference>
<dbReference type="Gene3D" id="1.10.150.130">
    <property type="match status" value="1"/>
</dbReference>
<evidence type="ECO:0000256" key="5">
    <source>
        <dbReference type="PROSITE-ProRule" id="PRU01248"/>
    </source>
</evidence>
<keyword evidence="2" id="KW-0229">DNA integration</keyword>
<dbReference type="Gene3D" id="1.10.443.10">
    <property type="entry name" value="Intergrase catalytic core"/>
    <property type="match status" value="1"/>
</dbReference>